<feature type="transmembrane region" description="Helical" evidence="1">
    <location>
        <begin position="144"/>
        <end position="168"/>
    </location>
</feature>
<feature type="transmembrane region" description="Helical" evidence="1">
    <location>
        <begin position="401"/>
        <end position="425"/>
    </location>
</feature>
<feature type="transmembrane region" description="Helical" evidence="1">
    <location>
        <begin position="310"/>
        <end position="330"/>
    </location>
</feature>
<feature type="domain" description="Peptidase M1 membrane alanine aminopeptidase" evidence="2">
    <location>
        <begin position="860"/>
        <end position="1057"/>
    </location>
</feature>
<dbReference type="GO" id="GO:0008270">
    <property type="term" value="F:zinc ion binding"/>
    <property type="evidence" value="ECO:0007669"/>
    <property type="project" value="InterPro"/>
</dbReference>
<reference evidence="3 4" key="1">
    <citation type="submission" date="2022-02" db="EMBL/GenBank/DDBJ databases">
        <title>The genome sequence of Shewanella sp. 3B26.</title>
        <authorList>
            <person name="Du J."/>
        </authorList>
    </citation>
    <scope>NUCLEOTIDE SEQUENCE [LARGE SCALE GENOMIC DNA]</scope>
    <source>
        <strain evidence="3 4">3B26</strain>
    </source>
</reference>
<keyword evidence="1" id="KW-0812">Transmembrane</keyword>
<feature type="transmembrane region" description="Helical" evidence="1">
    <location>
        <begin position="12"/>
        <end position="34"/>
    </location>
</feature>
<accession>A0AAJ1BF52</accession>
<feature type="transmembrane region" description="Helical" evidence="1">
    <location>
        <begin position="350"/>
        <end position="369"/>
    </location>
</feature>
<feature type="transmembrane region" description="Helical" evidence="1">
    <location>
        <begin position="470"/>
        <end position="488"/>
    </location>
</feature>
<gene>
    <name evidence="3" type="ORF">MJ923_04700</name>
</gene>
<feature type="transmembrane region" description="Helical" evidence="1">
    <location>
        <begin position="508"/>
        <end position="537"/>
    </location>
</feature>
<evidence type="ECO:0000256" key="1">
    <source>
        <dbReference type="SAM" id="Phobius"/>
    </source>
</evidence>
<dbReference type="EMBL" id="JAKUDL010000001">
    <property type="protein sequence ID" value="MCH4293603.1"/>
    <property type="molecule type" value="Genomic_DNA"/>
</dbReference>
<dbReference type="RefSeq" id="WP_240590098.1">
    <property type="nucleotide sequence ID" value="NZ_JAKUDL010000001.1"/>
</dbReference>
<feature type="transmembrane region" description="Helical" evidence="1">
    <location>
        <begin position="175"/>
        <end position="195"/>
    </location>
</feature>
<evidence type="ECO:0000313" key="3">
    <source>
        <dbReference type="EMBL" id="MCH4293603.1"/>
    </source>
</evidence>
<dbReference type="InterPro" id="IPR027268">
    <property type="entry name" value="Peptidase_M4/M1_CTD_sf"/>
</dbReference>
<evidence type="ECO:0000259" key="2">
    <source>
        <dbReference type="Pfam" id="PF01433"/>
    </source>
</evidence>
<evidence type="ECO:0000313" key="4">
    <source>
        <dbReference type="Proteomes" id="UP001297581"/>
    </source>
</evidence>
<dbReference type="GO" id="GO:0008237">
    <property type="term" value="F:metallopeptidase activity"/>
    <property type="evidence" value="ECO:0007669"/>
    <property type="project" value="InterPro"/>
</dbReference>
<sequence>MFLQTLSFEWRYYLRQPSFYVVGLLLFMVCFFATGSDSVQIGSGGEVLKNSPFAIGQTLLITGIIAMFAVVNFVGSTAVRNQQSMMEELIYVKPLSPLQYQLGRFAGSYLVVLTLFTLAPLGHLLGSLMPWVDASRFGDISLWFYIKPLILLVAPTLLLLSALFYAMAQKFRSMMALYLTAVALFVLYGLAGQLASQPQYREIAALLDPFGLRTYAQVARYWTIEEKNTISMGLEGLMLQNRLLWLGISMAILALSGLHRQPSLTRKTEAKKTGSYKVPVMPPLAELVRRPEVNGSKQFWTRVGFEVKQVLFTAPFYILGALSIFNLLGPMIAGDLQWYGTSNWPLTQDMVTLIVGSTGLLMVIVQVYYCGEIVWRERSTGMGDIIDAMPVSNKVFLGSKFVALSLVMVLLYLFAMLTTICFQLIKGQMNLELGHYAISLGFVILLPLMMSAVLAFFLQVLAPNKYAGMGLFVGYYIVSLVLATWGFGHSLNNFAASPTIPYSDMNGFGWGLLSHSLYMIYWGAFTVLLFLAAFGLYRRGPEVGLKARFKLLGYQLGFGGSALAGFALSLFVGMGGYLFYQTTVVNQYMTPEDTQDQLADYEKRYKQYEVLPQLSPVSVKGEFNIFPEDRRIEARVAMRWQNRSAEPVSRMLVSLPNHTDPATIKFDIPGASFGDIDPDMPVGWLNFATPVAPGAEVSGEISLIRDTNGIAETNHDWAVVENGTFIDNLSLLPVFGYQSEAELLDRHEREKRGLAPKDRANKLEDEQFHQQNFFGPQGTFIDFEATLSTAGDQTAIVPGYLTKSWQENGRNYFHYKMDSPMVNFFSIVSGRYAVKKEEYQGINIEVYYHADHPWNIDRMMESVRDSIDYFGEAFGPYQHRQMRIMEYPGYRTFAQSFANTVPYSERIGFITDLRDPEKIDPVYYVTAHEVAHQWWGHQVGAADVQGSAVISESLSQYAALMLMEKKYGAHMLRKFLRYELDRYLRGRGAERIGEMPLLRSENQQYIHYQKGSVVMMAIKDVVGEEALNANLAAFAERFRYRTDPFPTTLDLVSYIKQGLSDEQQAFVDSSFNEITLYDLRLEDVKLTELDSGKVRVDLTIHAGKLTANNEGKEQQVEISERVDIGLFAADPDTLTDENDVLLLEKHPLKSGENKLSFELDKKPAFVGVDPFVKLVDRDSKDNIFKL</sequence>
<keyword evidence="1" id="KW-0472">Membrane</keyword>
<proteinExistence type="predicted"/>
<dbReference type="InterPro" id="IPR014782">
    <property type="entry name" value="Peptidase_M1_dom"/>
</dbReference>
<feature type="transmembrane region" description="Helical" evidence="1">
    <location>
        <begin position="109"/>
        <end position="132"/>
    </location>
</feature>
<organism evidence="3 4">
    <name type="scientific">Shewanella zhuhaiensis</name>
    <dbReference type="NCBI Taxonomy" id="2919576"/>
    <lineage>
        <taxon>Bacteria</taxon>
        <taxon>Pseudomonadati</taxon>
        <taxon>Pseudomonadota</taxon>
        <taxon>Gammaproteobacteria</taxon>
        <taxon>Alteromonadales</taxon>
        <taxon>Shewanellaceae</taxon>
        <taxon>Shewanella</taxon>
    </lineage>
</organism>
<feature type="transmembrane region" description="Helical" evidence="1">
    <location>
        <begin position="437"/>
        <end position="458"/>
    </location>
</feature>
<keyword evidence="1" id="KW-1133">Transmembrane helix</keyword>
<dbReference type="Proteomes" id="UP001297581">
    <property type="component" value="Unassembled WGS sequence"/>
</dbReference>
<keyword evidence="4" id="KW-1185">Reference proteome</keyword>
<dbReference type="SUPFAM" id="SSF55486">
    <property type="entry name" value="Metalloproteases ('zincins'), catalytic domain"/>
    <property type="match status" value="1"/>
</dbReference>
<feature type="transmembrane region" description="Helical" evidence="1">
    <location>
        <begin position="558"/>
        <end position="580"/>
    </location>
</feature>
<comment type="caution">
    <text evidence="3">The sequence shown here is derived from an EMBL/GenBank/DDBJ whole genome shotgun (WGS) entry which is preliminary data.</text>
</comment>
<dbReference type="Pfam" id="PF01433">
    <property type="entry name" value="Peptidase_M1"/>
    <property type="match status" value="1"/>
</dbReference>
<dbReference type="AlphaFoldDB" id="A0AAJ1BF52"/>
<feature type="transmembrane region" description="Helical" evidence="1">
    <location>
        <begin position="54"/>
        <end position="75"/>
    </location>
</feature>
<protein>
    <recommendedName>
        <fullName evidence="2">Peptidase M1 membrane alanine aminopeptidase domain-containing protein</fullName>
    </recommendedName>
</protein>
<dbReference type="Gene3D" id="1.10.390.10">
    <property type="entry name" value="Neutral Protease Domain 2"/>
    <property type="match status" value="1"/>
</dbReference>
<dbReference type="Pfam" id="PF12730">
    <property type="entry name" value="ABC2_membrane_4"/>
    <property type="match status" value="1"/>
</dbReference>
<feature type="transmembrane region" description="Helical" evidence="1">
    <location>
        <begin position="242"/>
        <end position="258"/>
    </location>
</feature>
<name>A0AAJ1BF52_9GAMM</name>